<comment type="caution">
    <text evidence="1">The sequence shown here is derived from an EMBL/GenBank/DDBJ whole genome shotgun (WGS) entry which is preliminary data.</text>
</comment>
<organism evidence="1 2">
    <name type="scientific">Meripilus lineatus</name>
    <dbReference type="NCBI Taxonomy" id="2056292"/>
    <lineage>
        <taxon>Eukaryota</taxon>
        <taxon>Fungi</taxon>
        <taxon>Dikarya</taxon>
        <taxon>Basidiomycota</taxon>
        <taxon>Agaricomycotina</taxon>
        <taxon>Agaricomycetes</taxon>
        <taxon>Polyporales</taxon>
        <taxon>Meripilaceae</taxon>
        <taxon>Meripilus</taxon>
    </lineage>
</organism>
<reference evidence="1" key="1">
    <citation type="submission" date="2022-07" db="EMBL/GenBank/DDBJ databases">
        <title>Genome Sequence of Physisporinus lineatus.</title>
        <authorList>
            <person name="Buettner E."/>
        </authorList>
    </citation>
    <scope>NUCLEOTIDE SEQUENCE</scope>
    <source>
        <strain evidence="1">VT162</strain>
    </source>
</reference>
<evidence type="ECO:0000313" key="2">
    <source>
        <dbReference type="Proteomes" id="UP001212997"/>
    </source>
</evidence>
<sequence>MTLEIENAPGILSSKAPSQDRFLRIDTALQAKACMAFLQCAEIRVNLRAVGAAEFDTGNEAAERVESSRELGRKR</sequence>
<evidence type="ECO:0000313" key="1">
    <source>
        <dbReference type="EMBL" id="KAJ3487592.1"/>
    </source>
</evidence>
<gene>
    <name evidence="1" type="ORF">NLI96_g3437</name>
</gene>
<dbReference type="Proteomes" id="UP001212997">
    <property type="component" value="Unassembled WGS sequence"/>
</dbReference>
<protein>
    <submittedName>
        <fullName evidence="1">Uncharacterized protein</fullName>
    </submittedName>
</protein>
<keyword evidence="2" id="KW-1185">Reference proteome</keyword>
<dbReference type="AlphaFoldDB" id="A0AAD5V6R7"/>
<accession>A0AAD5V6R7</accession>
<proteinExistence type="predicted"/>
<name>A0AAD5V6R7_9APHY</name>
<dbReference type="EMBL" id="JANAWD010000087">
    <property type="protein sequence ID" value="KAJ3487592.1"/>
    <property type="molecule type" value="Genomic_DNA"/>
</dbReference>